<evidence type="ECO:0000256" key="1">
    <source>
        <dbReference type="SAM" id="Coils"/>
    </source>
</evidence>
<feature type="region of interest" description="Disordered" evidence="2">
    <location>
        <begin position="498"/>
        <end position="530"/>
    </location>
</feature>
<dbReference type="AlphaFoldDB" id="A0AA39XLK5"/>
<sequence length="530" mass="58493">MASKRAAAAAAVTNGATKGAAPGGANGYAAKLHEFSNDLDRLRLSIDGVLKDTDGQNDYEKLRQDLNKKTQEVEQKSREVNEIRKEGNDKVVKLQAKIAELERDQESLLRNFETRFRAWDEGEKRHSVDSKELSMLKDALASARKTAEIAEGEKRKLDRDLSNVNERVQELEKAESSLKNKCQMKDLELKDTNNTLNDCRDTLSKVQDDLGILPLDLERSVRKFDDLATKLHELIWHHFDREIPNPSLLIDVGDAMSQIPQVTSNSRAARYMRCALAEAIAADGLSRHIFKDFYLPEGKAGTELSSIIKSLEWLNEDHPLQATIIRCQLARACSHTSTVNDIPARAAGFVTNSLSPWVNDDGQRIRQFMSDLAALFSEAMRQWQKLQRGSKQARAVKALTIHLWLQAEDSRPGYDSKPVEGEPKSSPKASVAPCAVLFPQIRVGKDTDDGQDILFHGFALFPTQLAVVAAVQERGSIQISSRRATKIVAGVASDSEKASIRSLRGRADHPTASMSSTRSQKSVGGAGGGA</sequence>
<dbReference type="SUPFAM" id="SSF57997">
    <property type="entry name" value="Tropomyosin"/>
    <property type="match status" value="1"/>
</dbReference>
<dbReference type="EMBL" id="JAULSR010000001">
    <property type="protein sequence ID" value="KAK0636159.1"/>
    <property type="molecule type" value="Genomic_DNA"/>
</dbReference>
<evidence type="ECO:0000313" key="3">
    <source>
        <dbReference type="EMBL" id="KAK0636159.1"/>
    </source>
</evidence>
<protein>
    <submittedName>
        <fullName evidence="3">Uncharacterized protein</fullName>
    </submittedName>
</protein>
<proteinExistence type="predicted"/>
<feature type="compositionally biased region" description="Low complexity" evidence="2">
    <location>
        <begin position="1"/>
        <end position="20"/>
    </location>
</feature>
<keyword evidence="4" id="KW-1185">Reference proteome</keyword>
<feature type="region of interest" description="Disordered" evidence="2">
    <location>
        <begin position="1"/>
        <end position="23"/>
    </location>
</feature>
<evidence type="ECO:0000256" key="2">
    <source>
        <dbReference type="SAM" id="MobiDB-lite"/>
    </source>
</evidence>
<dbReference type="Proteomes" id="UP001174934">
    <property type="component" value="Unassembled WGS sequence"/>
</dbReference>
<evidence type="ECO:0000313" key="4">
    <source>
        <dbReference type="Proteomes" id="UP001174934"/>
    </source>
</evidence>
<reference evidence="3" key="1">
    <citation type="submission" date="2023-06" db="EMBL/GenBank/DDBJ databases">
        <title>Genome-scale phylogeny and comparative genomics of the fungal order Sordariales.</title>
        <authorList>
            <consortium name="Lawrence Berkeley National Laboratory"/>
            <person name="Hensen N."/>
            <person name="Bonometti L."/>
            <person name="Westerberg I."/>
            <person name="Brannstrom I.O."/>
            <person name="Guillou S."/>
            <person name="Cros-Aarteil S."/>
            <person name="Calhoun S."/>
            <person name="Haridas S."/>
            <person name="Kuo A."/>
            <person name="Mondo S."/>
            <person name="Pangilinan J."/>
            <person name="Riley R."/>
            <person name="LaButti K."/>
            <person name="Andreopoulos B."/>
            <person name="Lipzen A."/>
            <person name="Chen C."/>
            <person name="Yanf M."/>
            <person name="Daum C."/>
            <person name="Ng V."/>
            <person name="Clum A."/>
            <person name="Steindorff A."/>
            <person name="Ohm R."/>
            <person name="Martin F."/>
            <person name="Silar P."/>
            <person name="Natvig D."/>
            <person name="Lalanne C."/>
            <person name="Gautier V."/>
            <person name="Ament-velasquez S.L."/>
            <person name="Kruys A."/>
            <person name="Hutchinson M.I."/>
            <person name="Powell A.J."/>
            <person name="Barry K."/>
            <person name="Miller A.N."/>
            <person name="Grigoriev I.V."/>
            <person name="Debuchy R."/>
            <person name="Gladieux P."/>
            <person name="Thoren M.H."/>
            <person name="Johannesson H."/>
        </authorList>
    </citation>
    <scope>NUCLEOTIDE SEQUENCE</scope>
    <source>
        <strain evidence="3">SMH3391-2</strain>
    </source>
</reference>
<name>A0AA39XLK5_9PEZI</name>
<feature type="coiled-coil region" evidence="1">
    <location>
        <begin position="56"/>
        <end position="209"/>
    </location>
</feature>
<feature type="compositionally biased region" description="Polar residues" evidence="2">
    <location>
        <begin position="512"/>
        <end position="522"/>
    </location>
</feature>
<feature type="compositionally biased region" description="Basic and acidic residues" evidence="2">
    <location>
        <begin position="498"/>
        <end position="509"/>
    </location>
</feature>
<keyword evidence="1" id="KW-0175">Coiled coil</keyword>
<organism evidence="3 4">
    <name type="scientific">Bombardia bombarda</name>
    <dbReference type="NCBI Taxonomy" id="252184"/>
    <lineage>
        <taxon>Eukaryota</taxon>
        <taxon>Fungi</taxon>
        <taxon>Dikarya</taxon>
        <taxon>Ascomycota</taxon>
        <taxon>Pezizomycotina</taxon>
        <taxon>Sordariomycetes</taxon>
        <taxon>Sordariomycetidae</taxon>
        <taxon>Sordariales</taxon>
        <taxon>Lasiosphaeriaceae</taxon>
        <taxon>Bombardia</taxon>
    </lineage>
</organism>
<gene>
    <name evidence="3" type="ORF">B0T17DRAFT_503637</name>
</gene>
<comment type="caution">
    <text evidence="3">The sequence shown here is derived from an EMBL/GenBank/DDBJ whole genome shotgun (WGS) entry which is preliminary data.</text>
</comment>
<accession>A0AA39XLK5</accession>